<name>A0AAE0K6C1_9PEZI</name>
<feature type="region of interest" description="Disordered" evidence="1">
    <location>
        <begin position="129"/>
        <end position="167"/>
    </location>
</feature>
<dbReference type="EMBL" id="JAULSW010000009">
    <property type="protein sequence ID" value="KAK3370417.1"/>
    <property type="molecule type" value="Genomic_DNA"/>
</dbReference>
<dbReference type="AlphaFoldDB" id="A0AAE0K6C1"/>
<evidence type="ECO:0000313" key="3">
    <source>
        <dbReference type="Proteomes" id="UP001285441"/>
    </source>
</evidence>
<protein>
    <submittedName>
        <fullName evidence="2">Uncharacterized protein</fullName>
    </submittedName>
</protein>
<organism evidence="2 3">
    <name type="scientific">Podospora didyma</name>
    <dbReference type="NCBI Taxonomy" id="330526"/>
    <lineage>
        <taxon>Eukaryota</taxon>
        <taxon>Fungi</taxon>
        <taxon>Dikarya</taxon>
        <taxon>Ascomycota</taxon>
        <taxon>Pezizomycotina</taxon>
        <taxon>Sordariomycetes</taxon>
        <taxon>Sordariomycetidae</taxon>
        <taxon>Sordariales</taxon>
        <taxon>Podosporaceae</taxon>
        <taxon>Podospora</taxon>
    </lineage>
</organism>
<gene>
    <name evidence="2" type="ORF">B0H63DRAFT_486966</name>
</gene>
<reference evidence="2" key="2">
    <citation type="submission" date="2023-06" db="EMBL/GenBank/DDBJ databases">
        <authorList>
            <consortium name="Lawrence Berkeley National Laboratory"/>
            <person name="Haridas S."/>
            <person name="Hensen N."/>
            <person name="Bonometti L."/>
            <person name="Westerberg I."/>
            <person name="Brannstrom I.O."/>
            <person name="Guillou S."/>
            <person name="Cros-Aarteil S."/>
            <person name="Calhoun S."/>
            <person name="Kuo A."/>
            <person name="Mondo S."/>
            <person name="Pangilinan J."/>
            <person name="Riley R."/>
            <person name="LaButti K."/>
            <person name="Andreopoulos B."/>
            <person name="Lipzen A."/>
            <person name="Chen C."/>
            <person name="Yanf M."/>
            <person name="Daum C."/>
            <person name="Ng V."/>
            <person name="Clum A."/>
            <person name="Steindorff A."/>
            <person name="Ohm R."/>
            <person name="Martin F."/>
            <person name="Silar P."/>
            <person name="Natvig D."/>
            <person name="Lalanne C."/>
            <person name="Gautier V."/>
            <person name="Ament-velasquez S.L."/>
            <person name="Kruys A."/>
            <person name="Hutchinson M.I."/>
            <person name="Powell A.J."/>
            <person name="Barry K."/>
            <person name="Miller A.N."/>
            <person name="Grigoriev I.V."/>
            <person name="Debuchy R."/>
            <person name="Gladieux P."/>
            <person name="Thoren M.H."/>
            <person name="Johannesson H."/>
        </authorList>
    </citation>
    <scope>NUCLEOTIDE SEQUENCE</scope>
    <source>
        <strain evidence="2">CBS 232.78</strain>
    </source>
</reference>
<feature type="region of interest" description="Disordered" evidence="1">
    <location>
        <begin position="1"/>
        <end position="26"/>
    </location>
</feature>
<comment type="caution">
    <text evidence="2">The sequence shown here is derived from an EMBL/GenBank/DDBJ whole genome shotgun (WGS) entry which is preliminary data.</text>
</comment>
<feature type="compositionally biased region" description="Polar residues" evidence="1">
    <location>
        <begin position="140"/>
        <end position="153"/>
    </location>
</feature>
<evidence type="ECO:0000313" key="2">
    <source>
        <dbReference type="EMBL" id="KAK3370417.1"/>
    </source>
</evidence>
<sequence>MIMADHEEQREQKPSPPPVDAGEKLSPFAEDIVGELVDFPAYPPPLQPPHGFLQNDPANPFQRDNIIERHGHVDIRCEHRDIVHGYLSEETTEPCTLIVLAFRFDPNGASRRIKEASIVVTFAGMDKGKGPEPEVVSMQPDGSFSVEPTTQKETNVHGGGVNVGGSGGSVVPGVEVGGSLKQEHTVSRETTDATRVRGSIDLRDRQWGGKNSVSWTLWENATAETGVVSKLQAAILLKRADATAHFRATVTIKVVADTWTQIGSVFRTTPRDDDVLYNPERIPPSTDRLRKYDTANLGKIDLSSLQEVTFRTILGNAVKEQQG</sequence>
<feature type="compositionally biased region" description="Gly residues" evidence="1">
    <location>
        <begin position="157"/>
        <end position="167"/>
    </location>
</feature>
<feature type="compositionally biased region" description="Basic and acidic residues" evidence="1">
    <location>
        <begin position="1"/>
        <end position="13"/>
    </location>
</feature>
<keyword evidence="3" id="KW-1185">Reference proteome</keyword>
<evidence type="ECO:0000256" key="1">
    <source>
        <dbReference type="SAM" id="MobiDB-lite"/>
    </source>
</evidence>
<accession>A0AAE0K6C1</accession>
<dbReference type="Proteomes" id="UP001285441">
    <property type="component" value="Unassembled WGS sequence"/>
</dbReference>
<reference evidence="2" key="1">
    <citation type="journal article" date="2023" name="Mol. Phylogenet. Evol.">
        <title>Genome-scale phylogeny and comparative genomics of the fungal order Sordariales.</title>
        <authorList>
            <person name="Hensen N."/>
            <person name="Bonometti L."/>
            <person name="Westerberg I."/>
            <person name="Brannstrom I.O."/>
            <person name="Guillou S."/>
            <person name="Cros-Aarteil S."/>
            <person name="Calhoun S."/>
            <person name="Haridas S."/>
            <person name="Kuo A."/>
            <person name="Mondo S."/>
            <person name="Pangilinan J."/>
            <person name="Riley R."/>
            <person name="LaButti K."/>
            <person name="Andreopoulos B."/>
            <person name="Lipzen A."/>
            <person name="Chen C."/>
            <person name="Yan M."/>
            <person name="Daum C."/>
            <person name="Ng V."/>
            <person name="Clum A."/>
            <person name="Steindorff A."/>
            <person name="Ohm R.A."/>
            <person name="Martin F."/>
            <person name="Silar P."/>
            <person name="Natvig D.O."/>
            <person name="Lalanne C."/>
            <person name="Gautier V."/>
            <person name="Ament-Velasquez S.L."/>
            <person name="Kruys A."/>
            <person name="Hutchinson M.I."/>
            <person name="Powell A.J."/>
            <person name="Barry K."/>
            <person name="Miller A.N."/>
            <person name="Grigoriev I.V."/>
            <person name="Debuchy R."/>
            <person name="Gladieux P."/>
            <person name="Hiltunen Thoren M."/>
            <person name="Johannesson H."/>
        </authorList>
    </citation>
    <scope>NUCLEOTIDE SEQUENCE</scope>
    <source>
        <strain evidence="2">CBS 232.78</strain>
    </source>
</reference>
<proteinExistence type="predicted"/>